<evidence type="ECO:0000256" key="6">
    <source>
        <dbReference type="ARBA" id="ARBA00023204"/>
    </source>
</evidence>
<dbReference type="InterPro" id="IPR012319">
    <property type="entry name" value="FPG_cat"/>
</dbReference>
<dbReference type="InterPro" id="IPR010979">
    <property type="entry name" value="Ribosomal_uS13-like_H2TH"/>
</dbReference>
<proteinExistence type="inferred from homology"/>
<keyword evidence="9" id="KW-0326">Glycosidase</keyword>
<dbReference type="Gene3D" id="1.10.8.50">
    <property type="match status" value="1"/>
</dbReference>
<reference evidence="11" key="1">
    <citation type="journal article" date="2014" name="Front. Microbiol.">
        <title>High frequency of phylogenetically diverse reductive dehalogenase-homologous genes in deep subseafloor sedimentary metagenomes.</title>
        <authorList>
            <person name="Kawai M."/>
            <person name="Futagami T."/>
            <person name="Toyoda A."/>
            <person name="Takaki Y."/>
            <person name="Nishi S."/>
            <person name="Hori S."/>
            <person name="Arai W."/>
            <person name="Tsubouchi T."/>
            <person name="Morono Y."/>
            <person name="Uchiyama I."/>
            <person name="Ito T."/>
            <person name="Fujiyama A."/>
            <person name="Inagaki F."/>
            <person name="Takami H."/>
        </authorList>
    </citation>
    <scope>NUCLEOTIDE SEQUENCE</scope>
    <source>
        <strain evidence="11">Expedition CK06-06</strain>
    </source>
</reference>
<dbReference type="GO" id="GO:0008270">
    <property type="term" value="F:zinc ion binding"/>
    <property type="evidence" value="ECO:0007669"/>
    <property type="project" value="InterPro"/>
</dbReference>
<evidence type="ECO:0000256" key="9">
    <source>
        <dbReference type="ARBA" id="ARBA00023295"/>
    </source>
</evidence>
<accession>X0U3U7</accession>
<dbReference type="AlphaFoldDB" id="X0U3U7"/>
<comment type="catalytic activity">
    <reaction evidence="1">
        <text>Hydrolysis of DNA containing ring-opened 7-methylguanine residues, releasing 2,6-diamino-4-hydroxy-5-(N-methyl)formamidopyrimidine.</text>
        <dbReference type="EC" id="3.2.2.23"/>
    </reaction>
</comment>
<evidence type="ECO:0000256" key="5">
    <source>
        <dbReference type="ARBA" id="ARBA00023125"/>
    </source>
</evidence>
<dbReference type="SUPFAM" id="SSF46946">
    <property type="entry name" value="S13-like H2TH domain"/>
    <property type="match status" value="1"/>
</dbReference>
<sequence>MPELPEVETVKNELLPYIVRHRITGITLFWEGIVRQPSVEEFRSRLIGQEITGVARRGKYLIFNLTSSKALIIHLKMTGSLLLKPASAEPDKFARAILHLDKETQLQFRDPRKLGVMWLVEDTSSVTGKLGPEPLEADFTPRVLAQRLSNRSAPIKALLCDQTFIAGIGNMYADEALFAARIHPLRPGGSLSPNE</sequence>
<evidence type="ECO:0000256" key="7">
    <source>
        <dbReference type="ARBA" id="ARBA00023239"/>
    </source>
</evidence>
<keyword evidence="5" id="KW-0238">DNA-binding</keyword>
<evidence type="ECO:0000256" key="8">
    <source>
        <dbReference type="ARBA" id="ARBA00023268"/>
    </source>
</evidence>
<comment type="similarity">
    <text evidence="2">Belongs to the FPG family.</text>
</comment>
<keyword evidence="6" id="KW-0234">DNA repair</keyword>
<dbReference type="Pfam" id="PF06831">
    <property type="entry name" value="H2TH"/>
    <property type="match status" value="1"/>
</dbReference>
<organism evidence="11">
    <name type="scientific">marine sediment metagenome</name>
    <dbReference type="NCBI Taxonomy" id="412755"/>
    <lineage>
        <taxon>unclassified sequences</taxon>
        <taxon>metagenomes</taxon>
        <taxon>ecological metagenomes</taxon>
    </lineage>
</organism>
<gene>
    <name evidence="11" type="ORF">S01H1_04207</name>
</gene>
<dbReference type="GO" id="GO:0016829">
    <property type="term" value="F:lyase activity"/>
    <property type="evidence" value="ECO:0007669"/>
    <property type="project" value="UniProtKB-KW"/>
</dbReference>
<evidence type="ECO:0000256" key="3">
    <source>
        <dbReference type="ARBA" id="ARBA00022763"/>
    </source>
</evidence>
<comment type="caution">
    <text evidence="11">The sequence shown here is derived from an EMBL/GenBank/DDBJ whole genome shotgun (WGS) entry which is preliminary data.</text>
</comment>
<keyword evidence="4" id="KW-0378">Hydrolase</keyword>
<dbReference type="PROSITE" id="PS51068">
    <property type="entry name" value="FPG_CAT"/>
    <property type="match status" value="1"/>
</dbReference>
<dbReference type="GO" id="GO:0003684">
    <property type="term" value="F:damaged DNA binding"/>
    <property type="evidence" value="ECO:0007669"/>
    <property type="project" value="InterPro"/>
</dbReference>
<dbReference type="CDD" id="cd08966">
    <property type="entry name" value="EcFpg-like_N"/>
    <property type="match status" value="1"/>
</dbReference>
<dbReference type="GO" id="GO:0003906">
    <property type="term" value="F:DNA-(apurinic or apyrimidinic site) endonuclease activity"/>
    <property type="evidence" value="ECO:0007669"/>
    <property type="project" value="InterPro"/>
</dbReference>
<dbReference type="GO" id="GO:0034039">
    <property type="term" value="F:8-oxo-7,8-dihydroguanine DNA N-glycosylase activity"/>
    <property type="evidence" value="ECO:0007669"/>
    <property type="project" value="TreeGrafter"/>
</dbReference>
<evidence type="ECO:0000256" key="1">
    <source>
        <dbReference type="ARBA" id="ARBA00001668"/>
    </source>
</evidence>
<dbReference type="PANTHER" id="PTHR22993:SF9">
    <property type="entry name" value="FORMAMIDOPYRIMIDINE-DNA GLYCOSYLASE"/>
    <property type="match status" value="1"/>
</dbReference>
<keyword evidence="7" id="KW-0456">Lyase</keyword>
<dbReference type="SUPFAM" id="SSF81624">
    <property type="entry name" value="N-terminal domain of MutM-like DNA repair proteins"/>
    <property type="match status" value="1"/>
</dbReference>
<keyword evidence="3" id="KW-0227">DNA damage</keyword>
<evidence type="ECO:0000313" key="11">
    <source>
        <dbReference type="EMBL" id="GAF83155.1"/>
    </source>
</evidence>
<keyword evidence="8" id="KW-0511">Multifunctional enzyme</keyword>
<evidence type="ECO:0000259" key="10">
    <source>
        <dbReference type="PROSITE" id="PS51068"/>
    </source>
</evidence>
<name>X0U3U7_9ZZZZ</name>
<dbReference type="SMART" id="SM01232">
    <property type="entry name" value="H2TH"/>
    <property type="match status" value="1"/>
</dbReference>
<dbReference type="EMBL" id="BARS01002231">
    <property type="protein sequence ID" value="GAF83155.1"/>
    <property type="molecule type" value="Genomic_DNA"/>
</dbReference>
<feature type="non-terminal residue" evidence="11">
    <location>
        <position position="195"/>
    </location>
</feature>
<protein>
    <recommendedName>
        <fullName evidence="10">Formamidopyrimidine-DNA glycosylase catalytic domain-containing protein</fullName>
    </recommendedName>
</protein>
<evidence type="ECO:0000256" key="4">
    <source>
        <dbReference type="ARBA" id="ARBA00022801"/>
    </source>
</evidence>
<dbReference type="SMART" id="SM00898">
    <property type="entry name" value="Fapy_DNA_glyco"/>
    <property type="match status" value="1"/>
</dbReference>
<evidence type="ECO:0000256" key="2">
    <source>
        <dbReference type="ARBA" id="ARBA00009409"/>
    </source>
</evidence>
<dbReference type="InterPro" id="IPR015886">
    <property type="entry name" value="H2TH_FPG"/>
</dbReference>
<dbReference type="GO" id="GO:0006284">
    <property type="term" value="P:base-excision repair"/>
    <property type="evidence" value="ECO:0007669"/>
    <property type="project" value="InterPro"/>
</dbReference>
<dbReference type="InterPro" id="IPR035937">
    <property type="entry name" value="FPG_N"/>
</dbReference>
<dbReference type="PANTHER" id="PTHR22993">
    <property type="entry name" value="FORMAMIDOPYRIMIDINE-DNA GLYCOSYLASE"/>
    <property type="match status" value="1"/>
</dbReference>
<dbReference type="Pfam" id="PF01149">
    <property type="entry name" value="Fapy_DNA_glyco"/>
    <property type="match status" value="1"/>
</dbReference>
<feature type="domain" description="Formamidopyrimidine-DNA glycosylase catalytic" evidence="10">
    <location>
        <begin position="2"/>
        <end position="115"/>
    </location>
</feature>
<dbReference type="Gene3D" id="3.20.190.10">
    <property type="entry name" value="MutM-like, N-terminal"/>
    <property type="match status" value="1"/>
</dbReference>